<proteinExistence type="predicted"/>
<dbReference type="InterPro" id="IPR036388">
    <property type="entry name" value="WH-like_DNA-bd_sf"/>
</dbReference>
<dbReference type="EMBL" id="CAJVQB010003570">
    <property type="protein sequence ID" value="CAG8611908.1"/>
    <property type="molecule type" value="Genomic_DNA"/>
</dbReference>
<gene>
    <name evidence="1" type="ORF">GMARGA_LOCUS7400</name>
</gene>
<protein>
    <submittedName>
        <fullName evidence="1">27109_t:CDS:1</fullName>
    </submittedName>
</protein>
<reference evidence="1 2" key="1">
    <citation type="submission" date="2021-06" db="EMBL/GenBank/DDBJ databases">
        <authorList>
            <person name="Kallberg Y."/>
            <person name="Tangrot J."/>
            <person name="Rosling A."/>
        </authorList>
    </citation>
    <scope>NUCLEOTIDE SEQUENCE [LARGE SCALE GENOMIC DNA]</scope>
    <source>
        <strain evidence="1 2">120-4 pot B 10/14</strain>
    </source>
</reference>
<evidence type="ECO:0000313" key="1">
    <source>
        <dbReference type="EMBL" id="CAG8611908.1"/>
    </source>
</evidence>
<evidence type="ECO:0000313" key="2">
    <source>
        <dbReference type="Proteomes" id="UP000789901"/>
    </source>
</evidence>
<comment type="caution">
    <text evidence="1">The sequence shown here is derived from an EMBL/GenBank/DDBJ whole genome shotgun (WGS) entry which is preliminary data.</text>
</comment>
<name>A0ABN7UMD6_GIGMA</name>
<keyword evidence="2" id="KW-1185">Reference proteome</keyword>
<dbReference type="Proteomes" id="UP000789901">
    <property type="component" value="Unassembled WGS sequence"/>
</dbReference>
<feature type="non-terminal residue" evidence="1">
    <location>
        <position position="1"/>
    </location>
</feature>
<organism evidence="1 2">
    <name type="scientific">Gigaspora margarita</name>
    <dbReference type="NCBI Taxonomy" id="4874"/>
    <lineage>
        <taxon>Eukaryota</taxon>
        <taxon>Fungi</taxon>
        <taxon>Fungi incertae sedis</taxon>
        <taxon>Mucoromycota</taxon>
        <taxon>Glomeromycotina</taxon>
        <taxon>Glomeromycetes</taxon>
        <taxon>Diversisporales</taxon>
        <taxon>Gigasporaceae</taxon>
        <taxon>Gigaspora</taxon>
    </lineage>
</organism>
<dbReference type="Gene3D" id="1.10.10.10">
    <property type="entry name" value="Winged helix-like DNA-binding domain superfamily/Winged helix DNA-binding domain"/>
    <property type="match status" value="1"/>
</dbReference>
<accession>A0ABN7UMD6</accession>
<sequence length="120" mass="14178">SYQCRRKMAYEPFRWPEDTKIPECGICDNCTRCIADGIVWYNISKDLLRILDTVDKLVEFANDLTTQLINFGRDDIVDVFMKANNKNTKEKNLTSLWENESDNIKDNTEETFIKTRNHYD</sequence>